<protein>
    <submittedName>
        <fullName evidence="10">Lipopolysaccharide 1,2-glucosyltransferase</fullName>
    </submittedName>
</protein>
<evidence type="ECO:0000256" key="5">
    <source>
        <dbReference type="ARBA" id="ARBA00022679"/>
    </source>
</evidence>
<dbReference type="EMBL" id="DAESCB010000008">
    <property type="protein sequence ID" value="HBH7042714.1"/>
    <property type="molecule type" value="Genomic_DNA"/>
</dbReference>
<dbReference type="InterPro" id="IPR002495">
    <property type="entry name" value="Glyco_trans_8"/>
</dbReference>
<dbReference type="GO" id="GO:0008918">
    <property type="term" value="F:lipopolysaccharide 3-alpha-galactosyltransferase activity"/>
    <property type="evidence" value="ECO:0007669"/>
    <property type="project" value="InterPro"/>
</dbReference>
<dbReference type="CDD" id="cd04194">
    <property type="entry name" value="GT8_A4GalT_like"/>
    <property type="match status" value="1"/>
</dbReference>
<gene>
    <name evidence="11" type="ORF">HV178_00525</name>
    <name evidence="10" type="ORF">KV121_002796</name>
</gene>
<sequence>MNIDFQKLIIQKHVIDSSSHDKSKKLSVAYGVDRNFLFGSGISMTSVLVNNPDIDIHFYIATDYIDDDYLECVKRLTQMYSTTVTVLVFDNAAFRELPSTKAWTYAMYYRYFAFEYLSTELSSVLYLDADVICKGSLRELTEINFCGEYAAVINDIDEVRIKSGNRLGIPELSNGYFNSGVVFANLQVWREQQLLTKAFSILDKRQKELLYFDQDVLNILFVGNVIFLRRDFNCIYGVDQELKNKNDKIYKDYITDDTVLIHYVGVTKPWHTWAKYPVAKFFIDAYKKSAWAEKSLLNANTAKLYKRKSRHERVQRKYIRSILSHVMYIKNKLHSARSH</sequence>
<evidence type="ECO:0000313" key="12">
    <source>
        <dbReference type="Proteomes" id="UP000512222"/>
    </source>
</evidence>
<evidence type="ECO:0000313" key="11">
    <source>
        <dbReference type="EMBL" id="QLV28530.1"/>
    </source>
</evidence>
<keyword evidence="6" id="KW-0479">Metal-binding</keyword>
<evidence type="ECO:0000256" key="1">
    <source>
        <dbReference type="ARBA" id="ARBA00001946"/>
    </source>
</evidence>
<dbReference type="InterPro" id="IPR050748">
    <property type="entry name" value="Glycosyltrans_8_dom-fam"/>
</dbReference>
<evidence type="ECO:0000256" key="8">
    <source>
        <dbReference type="ARBA" id="ARBA00022985"/>
    </source>
</evidence>
<dbReference type="GO" id="GO:0046872">
    <property type="term" value="F:metal ion binding"/>
    <property type="evidence" value="ECO:0007669"/>
    <property type="project" value="UniProtKB-KW"/>
</dbReference>
<keyword evidence="7" id="KW-0460">Magnesium</keyword>
<dbReference type="RefSeq" id="WP_044714178.1">
    <property type="nucleotide sequence ID" value="NZ_AP028314.1"/>
</dbReference>
<dbReference type="AlphaFoldDB" id="A0A0D7LEM4"/>
<dbReference type="PANTHER" id="PTHR13778:SF64">
    <property type="entry name" value="LIPOPOLYSACCHARIDE 1,2-GLUCOSYLTRANSFERASE"/>
    <property type="match status" value="1"/>
</dbReference>
<evidence type="ECO:0000256" key="6">
    <source>
        <dbReference type="ARBA" id="ARBA00022723"/>
    </source>
</evidence>
<evidence type="ECO:0000313" key="10">
    <source>
        <dbReference type="EMBL" id="HBH7042714.1"/>
    </source>
</evidence>
<dbReference type="PANTHER" id="PTHR13778">
    <property type="entry name" value="GLYCOSYLTRANSFERASE 8 DOMAIN-CONTAINING PROTEIN"/>
    <property type="match status" value="1"/>
</dbReference>
<reference evidence="11" key="3">
    <citation type="journal article" date="2021" name="Microb. Genom.">
        <title>A genomic epidemiological study shows that prevalence of antimicrobial resistance in Enterobacterales is associated with the livestock host, as well as antimicrobial usage.</title>
        <authorList>
            <person name="AbuOun M."/>
            <person name="Jones H."/>
            <person name="Stubberfield E."/>
            <person name="Gilson D."/>
            <person name="Shaw L.P."/>
            <person name="Hubbard A.T.M."/>
            <person name="Chau K.K."/>
            <person name="Sebra R."/>
            <person name="Peto T.E.A."/>
            <person name="Crook D.W."/>
            <person name="Read D.S."/>
            <person name="Gweon H.S."/>
            <person name="Walker A.S."/>
            <person name="Stoesser N."/>
            <person name="Smith R.P."/>
            <person name="Anjum M.F."/>
            <person name="On Behalf Of The Rehab Consortium."/>
        </authorList>
    </citation>
    <scope>NUCLEOTIDE SEQUENCE</scope>
    <source>
        <strain evidence="11">RHBSTW-00370</strain>
    </source>
</reference>
<reference evidence="10" key="4">
    <citation type="submission" date="2021-07" db="EMBL/GenBank/DDBJ databases">
        <authorList>
            <consortium name="NCBI Pathogen Detection Project"/>
        </authorList>
    </citation>
    <scope>NUCLEOTIDE SEQUENCE</scope>
    <source>
        <strain evidence="10">91871</strain>
    </source>
</reference>
<dbReference type="EMBL" id="CP056573">
    <property type="protein sequence ID" value="QLV28530.1"/>
    <property type="molecule type" value="Genomic_DNA"/>
</dbReference>
<feature type="domain" description="Glycosyl transferase family 8 C-terminal" evidence="9">
    <location>
        <begin position="276"/>
        <end position="332"/>
    </location>
</feature>
<dbReference type="Gene3D" id="3.90.550.10">
    <property type="entry name" value="Spore Coat Polysaccharide Biosynthesis Protein SpsA, Chain A"/>
    <property type="match status" value="1"/>
</dbReference>
<proteinExistence type="inferred from homology"/>
<comment type="pathway">
    <text evidence="2">Bacterial outer membrane biogenesis; LPS core biosynthesis.</text>
</comment>
<evidence type="ECO:0000256" key="4">
    <source>
        <dbReference type="ARBA" id="ARBA00022676"/>
    </source>
</evidence>
<dbReference type="InterPro" id="IPR029044">
    <property type="entry name" value="Nucleotide-diphossugar_trans"/>
</dbReference>
<evidence type="ECO:0000259" key="9">
    <source>
        <dbReference type="Pfam" id="PF08437"/>
    </source>
</evidence>
<evidence type="ECO:0000256" key="2">
    <source>
        <dbReference type="ARBA" id="ARBA00004713"/>
    </source>
</evidence>
<reference evidence="10" key="1">
    <citation type="journal article" date="2018" name="Genome Biol.">
        <title>SKESA: strategic k-mer extension for scrupulous assemblies.</title>
        <authorList>
            <person name="Souvorov A."/>
            <person name="Agarwala R."/>
            <person name="Lipman D.J."/>
        </authorList>
    </citation>
    <scope>NUCLEOTIDE SEQUENCE</scope>
    <source>
        <strain evidence="10">91871</strain>
    </source>
</reference>
<reference evidence="12" key="2">
    <citation type="submission" date="2020-06" db="EMBL/GenBank/DDBJ databases">
        <title>REHAB project genomes.</title>
        <authorList>
            <person name="Shaw L.P."/>
        </authorList>
    </citation>
    <scope>NUCLEOTIDE SEQUENCE [LARGE SCALE GENOMIC DNA]</scope>
    <source>
        <strain evidence="12">RHBSTW-00370</strain>
    </source>
</reference>
<dbReference type="Proteomes" id="UP000885148">
    <property type="component" value="Unassembled WGS sequence"/>
</dbReference>
<comment type="cofactor">
    <cofactor evidence="1">
        <name>Mg(2+)</name>
        <dbReference type="ChEBI" id="CHEBI:18420"/>
    </cofactor>
</comment>
<dbReference type="Proteomes" id="UP000512222">
    <property type="component" value="Chromosome"/>
</dbReference>
<dbReference type="InterPro" id="IPR013645">
    <property type="entry name" value="Glyco_transf_8N"/>
</dbReference>
<dbReference type="OrthoDB" id="9807549at2"/>
<comment type="similarity">
    <text evidence="3">Belongs to the glycosyltransferase 8 family.</text>
</comment>
<accession>A0A0D7LEM4</accession>
<dbReference type="STRING" id="1333848.CFNIH1_05750"/>
<evidence type="ECO:0000256" key="7">
    <source>
        <dbReference type="ARBA" id="ARBA00022842"/>
    </source>
</evidence>
<evidence type="ECO:0000313" key="13">
    <source>
        <dbReference type="Proteomes" id="UP000885148"/>
    </source>
</evidence>
<dbReference type="Pfam" id="PF08437">
    <property type="entry name" value="Glyco_transf_8C"/>
    <property type="match status" value="1"/>
</dbReference>
<evidence type="ECO:0000256" key="3">
    <source>
        <dbReference type="ARBA" id="ARBA00006351"/>
    </source>
</evidence>
<dbReference type="Pfam" id="PF01501">
    <property type="entry name" value="Glyco_transf_8"/>
    <property type="match status" value="1"/>
</dbReference>
<keyword evidence="5" id="KW-0808">Transferase</keyword>
<organism evidence="10 13">
    <name type="scientific">Citrobacter freundii</name>
    <dbReference type="NCBI Taxonomy" id="546"/>
    <lineage>
        <taxon>Bacteria</taxon>
        <taxon>Pseudomonadati</taxon>
        <taxon>Pseudomonadota</taxon>
        <taxon>Gammaproteobacteria</taxon>
        <taxon>Enterobacterales</taxon>
        <taxon>Enterobacteriaceae</taxon>
        <taxon>Citrobacter</taxon>
        <taxon>Citrobacter freundii complex</taxon>
    </lineage>
</organism>
<keyword evidence="4" id="KW-0328">Glycosyltransferase</keyword>
<dbReference type="SUPFAM" id="SSF53448">
    <property type="entry name" value="Nucleotide-diphospho-sugar transferases"/>
    <property type="match status" value="1"/>
</dbReference>
<keyword evidence="8" id="KW-0448">Lipopolysaccharide biosynthesis</keyword>
<name>A0A0D7LEM4_CITFR</name>